<name>A0A0B0N9H8_GOSAR</name>
<dbReference type="EMBL" id="KN395425">
    <property type="protein sequence ID" value="KHG11193.1"/>
    <property type="molecule type" value="Genomic_DNA"/>
</dbReference>
<accession>A0A0B0N9H8</accession>
<protein>
    <submittedName>
        <fullName evidence="1">Uncharacterized protein</fullName>
    </submittedName>
</protein>
<organism evidence="1 2">
    <name type="scientific">Gossypium arboreum</name>
    <name type="common">Tree cotton</name>
    <name type="synonym">Gossypium nanking</name>
    <dbReference type="NCBI Taxonomy" id="29729"/>
    <lineage>
        <taxon>Eukaryota</taxon>
        <taxon>Viridiplantae</taxon>
        <taxon>Streptophyta</taxon>
        <taxon>Embryophyta</taxon>
        <taxon>Tracheophyta</taxon>
        <taxon>Spermatophyta</taxon>
        <taxon>Magnoliopsida</taxon>
        <taxon>eudicotyledons</taxon>
        <taxon>Gunneridae</taxon>
        <taxon>Pentapetalae</taxon>
        <taxon>rosids</taxon>
        <taxon>malvids</taxon>
        <taxon>Malvales</taxon>
        <taxon>Malvaceae</taxon>
        <taxon>Malvoideae</taxon>
        <taxon>Gossypium</taxon>
    </lineage>
</organism>
<proteinExistence type="predicted"/>
<evidence type="ECO:0000313" key="2">
    <source>
        <dbReference type="Proteomes" id="UP000032142"/>
    </source>
</evidence>
<sequence length="15" mass="1902">MRCLDCHLITRQKVW</sequence>
<keyword evidence="2" id="KW-1185">Reference proteome</keyword>
<dbReference type="Proteomes" id="UP000032142">
    <property type="component" value="Unassembled WGS sequence"/>
</dbReference>
<reference evidence="2" key="1">
    <citation type="submission" date="2014-09" db="EMBL/GenBank/DDBJ databases">
        <authorList>
            <person name="Mudge J."/>
            <person name="Ramaraj T."/>
            <person name="Lindquist I.E."/>
            <person name="Bharti A.K."/>
            <person name="Sundararajan A."/>
            <person name="Cameron C.T."/>
            <person name="Woodward J.E."/>
            <person name="May G.D."/>
            <person name="Brubaker C."/>
            <person name="Broadhvest J."/>
            <person name="Wilkins T.A."/>
        </authorList>
    </citation>
    <scope>NUCLEOTIDE SEQUENCE</scope>
    <source>
        <strain evidence="2">cv. AKA8401</strain>
    </source>
</reference>
<evidence type="ECO:0000313" key="1">
    <source>
        <dbReference type="EMBL" id="KHG11193.1"/>
    </source>
</evidence>
<gene>
    <name evidence="1" type="ORF">F383_08184</name>
</gene>